<feature type="compositionally biased region" description="Low complexity" evidence="1">
    <location>
        <begin position="165"/>
        <end position="176"/>
    </location>
</feature>
<feature type="transmembrane region" description="Helical" evidence="2">
    <location>
        <begin position="54"/>
        <end position="76"/>
    </location>
</feature>
<protein>
    <submittedName>
        <fullName evidence="3">Uncharacterized protein</fullName>
    </submittedName>
</protein>
<name>A0A2N8KYW8_9BURK</name>
<reference evidence="3 4" key="1">
    <citation type="submission" date="2018-01" db="EMBL/GenBank/DDBJ databases">
        <title>Draft genome sequence of Paucibacter aquatile CR182 isolated from freshwater of the Nakdong River.</title>
        <authorList>
            <person name="Choi A."/>
            <person name="Chung E.J."/>
        </authorList>
    </citation>
    <scope>NUCLEOTIDE SEQUENCE [LARGE SCALE GENOMIC DNA]</scope>
    <source>
        <strain evidence="3 4">CR182</strain>
    </source>
</reference>
<comment type="caution">
    <text evidence="3">The sequence shown here is derived from an EMBL/GenBank/DDBJ whole genome shotgun (WGS) entry which is preliminary data.</text>
</comment>
<keyword evidence="2" id="KW-0472">Membrane</keyword>
<feature type="transmembrane region" description="Helical" evidence="2">
    <location>
        <begin position="88"/>
        <end position="108"/>
    </location>
</feature>
<evidence type="ECO:0000313" key="4">
    <source>
        <dbReference type="Proteomes" id="UP000235916"/>
    </source>
</evidence>
<dbReference type="AlphaFoldDB" id="A0A2N8KYW8"/>
<accession>A0A2N8KYW8</accession>
<dbReference type="RefSeq" id="WP_102768576.1">
    <property type="nucleotide sequence ID" value="NZ_POSP01000003.1"/>
</dbReference>
<keyword evidence="2" id="KW-1133">Transmembrane helix</keyword>
<evidence type="ECO:0000256" key="2">
    <source>
        <dbReference type="SAM" id="Phobius"/>
    </source>
</evidence>
<proteinExistence type="predicted"/>
<feature type="compositionally biased region" description="Acidic residues" evidence="1">
    <location>
        <begin position="177"/>
        <end position="186"/>
    </location>
</feature>
<dbReference type="Proteomes" id="UP000235916">
    <property type="component" value="Unassembled WGS sequence"/>
</dbReference>
<organism evidence="3 4">
    <name type="scientific">Kinneretia aquatilis</name>
    <dbReference type="NCBI Taxonomy" id="2070761"/>
    <lineage>
        <taxon>Bacteria</taxon>
        <taxon>Pseudomonadati</taxon>
        <taxon>Pseudomonadota</taxon>
        <taxon>Betaproteobacteria</taxon>
        <taxon>Burkholderiales</taxon>
        <taxon>Sphaerotilaceae</taxon>
        <taxon>Roseateles</taxon>
    </lineage>
</organism>
<keyword evidence="4" id="KW-1185">Reference proteome</keyword>
<feature type="region of interest" description="Disordered" evidence="1">
    <location>
        <begin position="165"/>
        <end position="204"/>
    </location>
</feature>
<gene>
    <name evidence="3" type="ORF">C1O66_14740</name>
</gene>
<feature type="transmembrane region" description="Helical" evidence="2">
    <location>
        <begin position="133"/>
        <end position="154"/>
    </location>
</feature>
<dbReference type="EMBL" id="POSP01000003">
    <property type="protein sequence ID" value="PND38657.1"/>
    <property type="molecule type" value="Genomic_DNA"/>
</dbReference>
<evidence type="ECO:0000256" key="1">
    <source>
        <dbReference type="SAM" id="MobiDB-lite"/>
    </source>
</evidence>
<keyword evidence="2" id="KW-0812">Transmembrane</keyword>
<evidence type="ECO:0000313" key="3">
    <source>
        <dbReference type="EMBL" id="PND38657.1"/>
    </source>
</evidence>
<sequence>MGSEIRTARRIWSFVSGALLYLSALGLAHSLASQRWPLSLQSLLGGSGSWTLQLAQAVLIAVLLYGVAWVWAFYTVRPHRGHSRHPTTAWCLGGMGLAWLLALLAGVLEVSSRAGGYQPSLTGLLLSSTVPPLWGSLNGVAVLLAILSAGRWSARLRRQRKARQSQLNSQLSSQLDSDLDSDLDSELDSRPQRGLAGAPARQAA</sequence>